<keyword evidence="2" id="KW-1185">Reference proteome</keyword>
<dbReference type="EMBL" id="CM051395">
    <property type="protein sequence ID" value="KAJ4724082.1"/>
    <property type="molecule type" value="Genomic_DNA"/>
</dbReference>
<gene>
    <name evidence="1" type="ORF">OWV82_003108</name>
</gene>
<sequence>MTTKLDQASIVEPHTLYMSTATTTTTQSTSSAVPNDGTKVSKFAAKTGFVIPKNKLSGSLVPVFRGGKKPGKNDAIEEEEEEKVSKVQRKTKWGNDLTLDSVVRRGRALAYQTRVDQIVQVESGSLEVEDNRDSEVAAQNADQKSSNPQLDREKLELLELEKREAIGEILTLNPNYMAPPDYKPLLKEAIVPIPVKEYQGYNFLGLIFGPASDTQKRLEKETGTTIKVYGIKADTGEKVEISTSDGNVQGAYEELYINISADTYEKVDAAADLIELLVTSVSGSLAAISTPTSVPGANANVLSQNPVEGTPFMVPNAVVGVAKTMVGSMQTPLQGQFQDQIPWVPSGQPQNPMHPLNFSAPILTNPINMPSLFGPRPGTAAGFPSILQTPSSVPIGSQPQMQVPPHAYMPQVHSGPRNFPMPASQPSSTQSNMGLLNFSGVQPQPTGPFSVGKPLMPSLPQAVSSIPRRPLPDRPLTLAGSSTGWSGPPANAQASLGMSNMGQLTQGPRPVISQPSVASLATLNMSAAANMVSPASFPPRASSSAMNPPPVPVFASAPPPAFPASLRPTEIPGSARTSVASIPRPTMQPGISGSVSGTITNFSSINSSSVAAPRPQHPSSGNFTFQPNRPQNPAPLAVPRSSGMLNTPSPRPIGQWPALQVAPQPMMQVPRPQFLQAQSVPFAARNPNAAFANVSPVSPAAPSSQMGLRNFGPGPQPYSAGPFPPRPGNPLPQNYPVRTNQPQNQIGMNRQFGNNRAGGPQVYDPFYPTSESIPPQQQGGANPARTRRPENDPEYEDLMASVGVK</sequence>
<dbReference type="Proteomes" id="UP001164539">
    <property type="component" value="Chromosome 2"/>
</dbReference>
<organism evidence="1 2">
    <name type="scientific">Melia azedarach</name>
    <name type="common">Chinaberry tree</name>
    <dbReference type="NCBI Taxonomy" id="155640"/>
    <lineage>
        <taxon>Eukaryota</taxon>
        <taxon>Viridiplantae</taxon>
        <taxon>Streptophyta</taxon>
        <taxon>Embryophyta</taxon>
        <taxon>Tracheophyta</taxon>
        <taxon>Spermatophyta</taxon>
        <taxon>Magnoliopsida</taxon>
        <taxon>eudicotyledons</taxon>
        <taxon>Gunneridae</taxon>
        <taxon>Pentapetalae</taxon>
        <taxon>rosids</taxon>
        <taxon>malvids</taxon>
        <taxon>Sapindales</taxon>
        <taxon>Meliaceae</taxon>
        <taxon>Melia</taxon>
    </lineage>
</organism>
<name>A0ACC1YLL9_MELAZ</name>
<evidence type="ECO:0000313" key="1">
    <source>
        <dbReference type="EMBL" id="KAJ4724082.1"/>
    </source>
</evidence>
<comment type="caution">
    <text evidence="1">The sequence shown here is derived from an EMBL/GenBank/DDBJ whole genome shotgun (WGS) entry which is preliminary data.</text>
</comment>
<protein>
    <submittedName>
        <fullName evidence="1">Branchpoint-bridging protein</fullName>
    </submittedName>
</protein>
<accession>A0ACC1YLL9</accession>
<reference evidence="1 2" key="1">
    <citation type="journal article" date="2023" name="Science">
        <title>Complex scaffold remodeling in plant triterpene biosynthesis.</title>
        <authorList>
            <person name="De La Pena R."/>
            <person name="Hodgson H."/>
            <person name="Liu J.C."/>
            <person name="Stephenson M.J."/>
            <person name="Martin A.C."/>
            <person name="Owen C."/>
            <person name="Harkess A."/>
            <person name="Leebens-Mack J."/>
            <person name="Jimenez L.E."/>
            <person name="Osbourn A."/>
            <person name="Sattely E.S."/>
        </authorList>
    </citation>
    <scope>NUCLEOTIDE SEQUENCE [LARGE SCALE GENOMIC DNA]</scope>
    <source>
        <strain evidence="2">cv. JPN11</strain>
        <tissue evidence="1">Leaf</tissue>
    </source>
</reference>
<proteinExistence type="predicted"/>
<evidence type="ECO:0000313" key="2">
    <source>
        <dbReference type="Proteomes" id="UP001164539"/>
    </source>
</evidence>